<dbReference type="RefSeq" id="WP_017511903.1">
    <property type="nucleotide sequence ID" value="NZ_CP026544.1"/>
</dbReference>
<dbReference type="GO" id="GO:0016740">
    <property type="term" value="F:transferase activity"/>
    <property type="evidence" value="ECO:0007669"/>
    <property type="project" value="UniProtKB-KW"/>
</dbReference>
<dbReference type="InterPro" id="IPR050229">
    <property type="entry name" value="GlpE_sulfurtransferase"/>
</dbReference>
<dbReference type="Proteomes" id="UP000253772">
    <property type="component" value="Chromosome c2"/>
</dbReference>
<dbReference type="SUPFAM" id="SSF52821">
    <property type="entry name" value="Rhodanese/Cell cycle control phosphatase"/>
    <property type="match status" value="4"/>
</dbReference>
<name>A0A2L0X3I9_9BURK</name>
<dbReference type="InterPro" id="IPR036873">
    <property type="entry name" value="Rhodanese-like_dom_sf"/>
</dbReference>
<proteinExistence type="predicted"/>
<keyword evidence="1" id="KW-0808">Transferase</keyword>
<dbReference type="Pfam" id="PF00581">
    <property type="entry name" value="Rhodanese"/>
    <property type="match status" value="3"/>
</dbReference>
<dbReference type="OrthoDB" id="1445766at2"/>
<sequence length="549" mass="59726">MASISPPRLKAWLEEGSELALLDVSEGRYFAAGHIIASRHLPLSLLELEAPQILTRRDVPVVLVSADSRAGAAPEQVARAAAVLRRLGYQEIHELEGGLSAWAASGGVLIDGYNALVKAFGEEVRKHYRVDELSPEALARRLDQGQPTTVVDVRTLAEHQFSTLPGALNYPGTEWPLRDLPQREPDHLWAVHCFSRTRGVIGAATTRVVHGQHVPVAWVGDGVMAWVVQGEDDVRQAPEPDDVLPPLIEADAVARANALIARYALPVVDTATVQRWRGEATRNVQCFDLRPGAKSRPGVVAVSGGQLLMHFENLVAVRNASVVLVDEPHRLRSAITAFWLLQLGEAHVYILDAKPGHDLANFEALHEPPTQLPASSTQPQPVSAAQLSHHIAHAGARVVDVGPSIDFLRGHVPGASYATASEHGALGAALADAVANGQRLVLTSPDGRQALLAARDLLEAARNVYGNATAENALQWLQGGTDAWRAAGQTLEIGVADDRLLTPFLDDWGSIMRVRECQRIPAWERYLHWERNLAPRVTQDPAVRFRFFD</sequence>
<gene>
    <name evidence="1" type="ORF">DDF84_021260</name>
</gene>
<evidence type="ECO:0000313" key="1">
    <source>
        <dbReference type="EMBL" id="QBP12285.1"/>
    </source>
</evidence>
<dbReference type="EMBL" id="CP037901">
    <property type="protein sequence ID" value="QBP12285.1"/>
    <property type="molecule type" value="Genomic_DNA"/>
</dbReference>
<dbReference type="PROSITE" id="PS50206">
    <property type="entry name" value="RHODANESE_3"/>
    <property type="match status" value="4"/>
</dbReference>
<dbReference type="PANTHER" id="PTHR43031">
    <property type="entry name" value="FAD-DEPENDENT OXIDOREDUCTASE"/>
    <property type="match status" value="1"/>
</dbReference>
<dbReference type="Gene3D" id="3.40.250.10">
    <property type="entry name" value="Rhodanese-like domain"/>
    <property type="match status" value="3"/>
</dbReference>
<dbReference type="PANTHER" id="PTHR43031:SF1">
    <property type="entry name" value="PYRIDINE NUCLEOTIDE-DISULPHIDE OXIDOREDUCTASE"/>
    <property type="match status" value="1"/>
</dbReference>
<accession>A0A2L0X3I9</accession>
<organism evidence="1 2">
    <name type="scientific">Cupriavidus metallidurans</name>
    <dbReference type="NCBI Taxonomy" id="119219"/>
    <lineage>
        <taxon>Bacteria</taxon>
        <taxon>Pseudomonadati</taxon>
        <taxon>Pseudomonadota</taxon>
        <taxon>Betaproteobacteria</taxon>
        <taxon>Burkholderiales</taxon>
        <taxon>Burkholderiaceae</taxon>
        <taxon>Cupriavidus</taxon>
    </lineage>
</organism>
<reference evidence="1 2" key="1">
    <citation type="submission" date="2019-03" db="EMBL/GenBank/DDBJ databases">
        <title>Comparative insights into the high quality Complete genome sequence of highly metal resistant Cupriavidus metallidurans strain BS1 isolated from a gold-copper mine.</title>
        <authorList>
            <person name="Mazhar H.S."/>
            <person name="Rensing C."/>
        </authorList>
    </citation>
    <scope>NUCLEOTIDE SEQUENCE [LARGE SCALE GENOMIC DNA]</scope>
    <source>
        <strain evidence="1 2">BS1</strain>
    </source>
</reference>
<evidence type="ECO:0000313" key="2">
    <source>
        <dbReference type="Proteomes" id="UP000253772"/>
    </source>
</evidence>
<dbReference type="InterPro" id="IPR001763">
    <property type="entry name" value="Rhodanese-like_dom"/>
</dbReference>
<protein>
    <submittedName>
        <fullName evidence="1">Rhodanese sulfurtransferase</fullName>
    </submittedName>
</protein>
<dbReference type="AlphaFoldDB" id="A0A2L0X3I9"/>
<dbReference type="SMART" id="SM00450">
    <property type="entry name" value="RHOD"/>
    <property type="match status" value="3"/>
</dbReference>